<gene>
    <name evidence="3" type="ORF">Ddye_012342</name>
</gene>
<accession>A0AAD9X462</accession>
<dbReference type="PANTHER" id="PTHR31325">
    <property type="entry name" value="OS01G0798800 PROTEIN-RELATED"/>
    <property type="match status" value="1"/>
</dbReference>
<dbReference type="Pfam" id="PF13968">
    <property type="entry name" value="DUF4220"/>
    <property type="match status" value="1"/>
</dbReference>
<keyword evidence="1" id="KW-1133">Transmembrane helix</keyword>
<evidence type="ECO:0000256" key="1">
    <source>
        <dbReference type="SAM" id="Phobius"/>
    </source>
</evidence>
<keyword evidence="1" id="KW-0812">Transmembrane</keyword>
<evidence type="ECO:0000259" key="2">
    <source>
        <dbReference type="Pfam" id="PF13968"/>
    </source>
</evidence>
<evidence type="ECO:0000313" key="4">
    <source>
        <dbReference type="Proteomes" id="UP001280121"/>
    </source>
</evidence>
<keyword evidence="4" id="KW-1185">Reference proteome</keyword>
<feature type="transmembrane region" description="Helical" evidence="1">
    <location>
        <begin position="207"/>
        <end position="226"/>
    </location>
</feature>
<proteinExistence type="predicted"/>
<reference evidence="3" key="1">
    <citation type="journal article" date="2023" name="Plant J.">
        <title>Genome sequences and population genomics provide insights into the demographic history, inbreeding, and mutation load of two 'living fossil' tree species of Dipteronia.</title>
        <authorList>
            <person name="Feng Y."/>
            <person name="Comes H.P."/>
            <person name="Chen J."/>
            <person name="Zhu S."/>
            <person name="Lu R."/>
            <person name="Zhang X."/>
            <person name="Li P."/>
            <person name="Qiu J."/>
            <person name="Olsen K.M."/>
            <person name="Qiu Y."/>
        </authorList>
    </citation>
    <scope>NUCLEOTIDE SEQUENCE</scope>
    <source>
        <strain evidence="3">KIB01</strain>
    </source>
</reference>
<organism evidence="3 4">
    <name type="scientific">Dipteronia dyeriana</name>
    <dbReference type="NCBI Taxonomy" id="168575"/>
    <lineage>
        <taxon>Eukaryota</taxon>
        <taxon>Viridiplantae</taxon>
        <taxon>Streptophyta</taxon>
        <taxon>Embryophyta</taxon>
        <taxon>Tracheophyta</taxon>
        <taxon>Spermatophyta</taxon>
        <taxon>Magnoliopsida</taxon>
        <taxon>eudicotyledons</taxon>
        <taxon>Gunneridae</taxon>
        <taxon>Pentapetalae</taxon>
        <taxon>rosids</taxon>
        <taxon>malvids</taxon>
        <taxon>Sapindales</taxon>
        <taxon>Sapindaceae</taxon>
        <taxon>Hippocastanoideae</taxon>
        <taxon>Acereae</taxon>
        <taxon>Dipteronia</taxon>
    </lineage>
</organism>
<sequence length="404" mass="45846">MHFITPLQGIHLRVVGVCDSKSLVVASDVLSNELNDNFLSEVFRVKVDGSCLLTLGGLGNPIALSLWCSLWITVLFISHANLFCCCFFHKGECQVFKNSELKEKVIDVASVMGKSIGPYTLSKFATGLAVVDYSSSSETVGVLTIVVDLGCCIILANKKPLTSSVVITVEGIFHNCCEQFGVFKEKEDKIMELYPSWLRKLCNEWDLRVMVILSITLQIILIFLGNRRKYSNKLWIRIVVWSAYTTADSIATFALVLVLLPVLVDNHKYSKVDLSRTYLLIIVAVIHDKYEALLMVLSDTFVVRLIEYHKHSILKILNSFPLLKRQIRASRWSNSMSQYNLLRFTTSKAKPQMFKNWHFVVSEDLRTLIFTYVKEKAEDAETIRSTKPPFTEPSSEPLEAYIYT</sequence>
<evidence type="ECO:0000313" key="3">
    <source>
        <dbReference type="EMBL" id="KAK2652486.1"/>
    </source>
</evidence>
<comment type="caution">
    <text evidence="3">The sequence shown here is derived from an EMBL/GenBank/DDBJ whole genome shotgun (WGS) entry which is preliminary data.</text>
</comment>
<dbReference type="AlphaFoldDB" id="A0AAD9X462"/>
<feature type="transmembrane region" description="Helical" evidence="1">
    <location>
        <begin position="238"/>
        <end position="264"/>
    </location>
</feature>
<name>A0AAD9X462_9ROSI</name>
<dbReference type="EMBL" id="JANJYI010000004">
    <property type="protein sequence ID" value="KAK2652486.1"/>
    <property type="molecule type" value="Genomic_DNA"/>
</dbReference>
<dbReference type="InterPro" id="IPR025315">
    <property type="entry name" value="DUF4220"/>
</dbReference>
<keyword evidence="1" id="KW-0472">Membrane</keyword>
<protein>
    <recommendedName>
        <fullName evidence="2">DUF4220 domain-containing protein</fullName>
    </recommendedName>
</protein>
<dbReference type="Proteomes" id="UP001280121">
    <property type="component" value="Unassembled WGS sequence"/>
</dbReference>
<feature type="domain" description="DUF4220" evidence="2">
    <location>
        <begin position="249"/>
        <end position="343"/>
    </location>
</feature>